<dbReference type="GeneID" id="57400366"/>
<evidence type="ECO:0000313" key="1">
    <source>
        <dbReference type="EMBL" id="BCA31158.1"/>
    </source>
</evidence>
<accession>A0A679GS44</accession>
<sequence length="349" mass="39860">MSACQRRLVYLLYGGQADYRWEAKYSLLSLLRQTPREELPQILVYTDRPEDFHGWPVDLEVLDDNRLKQWRGSQGYMHRLKAAVMHDAFNLPGASIFIDTDTFFVGSASRLFERLEKADWLVDEVEARWDDWRGERLHDAAAEVLEREYQIKGDMPLINSGVLALRNEPDACMDLAIRLIDEIYPLAPDVHVVEQFAVGCAAYLRRLGAPANAQGIVNHYYGDKLFWRLMIAEFFSIHGEEFSERLVAVSAELPSQRPKPSLLKRLMFRLLAIGLDKQARKGARAAFFALQVPGDRYSRSCAPAYALDCLNALKSEEGEQDLPPSWRKLLTASQAQRLGDLLEQARKLC</sequence>
<dbReference type="RefSeq" id="WP_172434821.1">
    <property type="nucleotide sequence ID" value="NZ_AP022642.1"/>
</dbReference>
<reference evidence="1 2" key="1">
    <citation type="journal article" date="2020" name="Microbiol. Resour. Announc.">
        <title>Complete genome sequence of Pseudomonas otitidis strain MrB4, isolated from Lake Biwa in Japan.</title>
        <authorList>
            <person name="Miyazaki K."/>
            <person name="Hase E."/>
            <person name="Maruya T."/>
        </authorList>
    </citation>
    <scope>NUCLEOTIDE SEQUENCE [LARGE SCALE GENOMIC DNA]</scope>
    <source>
        <strain evidence="1 2">MrB4</strain>
    </source>
</reference>
<protein>
    <submittedName>
        <fullName evidence="1">Uncharacterized protein</fullName>
    </submittedName>
</protein>
<evidence type="ECO:0000313" key="2">
    <source>
        <dbReference type="Proteomes" id="UP000501237"/>
    </source>
</evidence>
<proteinExistence type="predicted"/>
<organism evidence="1 2">
    <name type="scientific">Metapseudomonas otitidis</name>
    <dbReference type="NCBI Taxonomy" id="319939"/>
    <lineage>
        <taxon>Bacteria</taxon>
        <taxon>Pseudomonadati</taxon>
        <taxon>Pseudomonadota</taxon>
        <taxon>Gammaproteobacteria</taxon>
        <taxon>Pseudomonadales</taxon>
        <taxon>Pseudomonadaceae</taxon>
        <taxon>Metapseudomonas</taxon>
    </lineage>
</organism>
<dbReference type="AlphaFoldDB" id="A0A679GS44"/>
<dbReference type="SUPFAM" id="SSF53448">
    <property type="entry name" value="Nucleotide-diphospho-sugar transferases"/>
    <property type="match status" value="1"/>
</dbReference>
<dbReference type="Proteomes" id="UP000501237">
    <property type="component" value="Chromosome"/>
</dbReference>
<dbReference type="EMBL" id="AP022642">
    <property type="protein sequence ID" value="BCA31158.1"/>
    <property type="molecule type" value="Genomic_DNA"/>
</dbReference>
<name>A0A679GS44_9GAMM</name>
<gene>
    <name evidence="1" type="ORF">PtoMrB4_51350</name>
</gene>
<dbReference type="KEGG" id="poj:PtoMrB4_51350"/>
<dbReference type="InterPro" id="IPR029044">
    <property type="entry name" value="Nucleotide-diphossugar_trans"/>
</dbReference>